<dbReference type="InterPro" id="IPR019405">
    <property type="entry name" value="Lactonase_7-beta_prop"/>
</dbReference>
<reference evidence="3 4" key="1">
    <citation type="submission" date="2020-05" db="EMBL/GenBank/DDBJ databases">
        <authorList>
            <person name="Khan S.A."/>
            <person name="Jeon C.O."/>
            <person name="Chun B.H."/>
        </authorList>
    </citation>
    <scope>NUCLEOTIDE SEQUENCE [LARGE SCALE GENOMIC DNA]</scope>
    <source>
        <strain evidence="3 4">S1162</strain>
    </source>
</reference>
<dbReference type="InterPro" id="IPR011048">
    <property type="entry name" value="Haem_d1_sf"/>
</dbReference>
<name>A0ABX1W267_9SPHI</name>
<dbReference type="Pfam" id="PF10282">
    <property type="entry name" value="Lactonase"/>
    <property type="match status" value="1"/>
</dbReference>
<dbReference type="Gene3D" id="2.130.10.10">
    <property type="entry name" value="YVTN repeat-like/Quinoprotein amine dehydrogenase"/>
    <property type="match status" value="1"/>
</dbReference>
<organism evidence="3 4">
    <name type="scientific">Mucilaginibacter humi</name>
    <dbReference type="NCBI Taxonomy" id="2732510"/>
    <lineage>
        <taxon>Bacteria</taxon>
        <taxon>Pseudomonadati</taxon>
        <taxon>Bacteroidota</taxon>
        <taxon>Sphingobacteriia</taxon>
        <taxon>Sphingobacteriales</taxon>
        <taxon>Sphingobacteriaceae</taxon>
        <taxon>Mucilaginibacter</taxon>
    </lineage>
</organism>
<dbReference type="Proteomes" id="UP000566071">
    <property type="component" value="Unassembled WGS sequence"/>
</dbReference>
<dbReference type="InterPro" id="IPR015943">
    <property type="entry name" value="WD40/YVTN_repeat-like_dom_sf"/>
</dbReference>
<keyword evidence="2" id="KW-0119">Carbohydrate metabolism</keyword>
<dbReference type="InterPro" id="IPR050282">
    <property type="entry name" value="Cycloisomerase_2"/>
</dbReference>
<protein>
    <submittedName>
        <fullName evidence="3">Lactonase family protein</fullName>
    </submittedName>
</protein>
<proteinExistence type="inferred from homology"/>
<evidence type="ECO:0000256" key="2">
    <source>
        <dbReference type="ARBA" id="ARBA00022526"/>
    </source>
</evidence>
<dbReference type="EMBL" id="JABFCR010000007">
    <property type="protein sequence ID" value="NNU33304.1"/>
    <property type="molecule type" value="Genomic_DNA"/>
</dbReference>
<comment type="similarity">
    <text evidence="1">Belongs to the cycloisomerase 2 family.</text>
</comment>
<comment type="caution">
    <text evidence="3">The sequence shown here is derived from an EMBL/GenBank/DDBJ whole genome shotgun (WGS) entry which is preliminary data.</text>
</comment>
<sequence length="336" mass="36862">MSVYRFDSETGKVTLLSQVEGSLNPDFLALSNDNKFVYACNVGVKTSVEGEVSAFKFDKATGKLTLINKVPGRGNNPVHISIDKENKNVLVSYYSSGSVSVFPIKADGSLDTISQRIVYTGAGPHRNQKGPHVHMTKFSDDGKTVLVADLGTDRVLLYNYDNTKAQPLTPADPAVELMSPADGPRHMEFSPNEKFLYVIQELSASLRVYKYDKGKLAFVQMTNMMPEGYDKNGAADLHISPDGNFLYASVRGDADKVILYAINKQNGKLTYVDQYSVSKAPRGFTIDPTGSFLISAGRDGNTIDFFKIDKPTGKLTKTDTKIDLAQVTCLKWVVVD</sequence>
<gene>
    <name evidence="3" type="ORF">HK413_02385</name>
</gene>
<keyword evidence="4" id="KW-1185">Reference proteome</keyword>
<evidence type="ECO:0000313" key="4">
    <source>
        <dbReference type="Proteomes" id="UP000566071"/>
    </source>
</evidence>
<dbReference type="PANTHER" id="PTHR30344:SF1">
    <property type="entry name" value="6-PHOSPHOGLUCONOLACTONASE"/>
    <property type="match status" value="1"/>
</dbReference>
<evidence type="ECO:0000256" key="1">
    <source>
        <dbReference type="ARBA" id="ARBA00005564"/>
    </source>
</evidence>
<dbReference type="SUPFAM" id="SSF51004">
    <property type="entry name" value="C-terminal (heme d1) domain of cytochrome cd1-nitrite reductase"/>
    <property type="match status" value="1"/>
</dbReference>
<accession>A0ABX1W267</accession>
<keyword evidence="2" id="KW-0313">Glucose metabolism</keyword>
<evidence type="ECO:0000313" key="3">
    <source>
        <dbReference type="EMBL" id="NNU33304.1"/>
    </source>
</evidence>
<dbReference type="PANTHER" id="PTHR30344">
    <property type="entry name" value="6-PHOSPHOGLUCONOLACTONASE-RELATED"/>
    <property type="match status" value="1"/>
</dbReference>